<keyword evidence="2" id="KW-0472">Membrane</keyword>
<comment type="caution">
    <text evidence="3">The sequence shown here is derived from an EMBL/GenBank/DDBJ whole genome shotgun (WGS) entry which is preliminary data.</text>
</comment>
<name>A0A418Q9Z0_9CORY</name>
<evidence type="ECO:0000256" key="1">
    <source>
        <dbReference type="SAM" id="MobiDB-lite"/>
    </source>
</evidence>
<feature type="compositionally biased region" description="Low complexity" evidence="1">
    <location>
        <begin position="165"/>
        <end position="187"/>
    </location>
</feature>
<evidence type="ECO:0000256" key="2">
    <source>
        <dbReference type="SAM" id="Phobius"/>
    </source>
</evidence>
<dbReference type="RefSeq" id="WP_119664151.1">
    <property type="nucleotide sequence ID" value="NZ_DYWY01000140.1"/>
</dbReference>
<feature type="compositionally biased region" description="Polar residues" evidence="1">
    <location>
        <begin position="231"/>
        <end position="243"/>
    </location>
</feature>
<organism evidence="3 4">
    <name type="scientific">Corynebacterium falsenii</name>
    <dbReference type="NCBI Taxonomy" id="108486"/>
    <lineage>
        <taxon>Bacteria</taxon>
        <taxon>Bacillati</taxon>
        <taxon>Actinomycetota</taxon>
        <taxon>Actinomycetes</taxon>
        <taxon>Mycobacteriales</taxon>
        <taxon>Corynebacteriaceae</taxon>
        <taxon>Corynebacterium</taxon>
    </lineage>
</organism>
<keyword evidence="4" id="KW-1185">Reference proteome</keyword>
<dbReference type="EMBL" id="QXJK01000001">
    <property type="protein sequence ID" value="RIX36831.1"/>
    <property type="molecule type" value="Genomic_DNA"/>
</dbReference>
<evidence type="ECO:0000313" key="4">
    <source>
        <dbReference type="Proteomes" id="UP000285278"/>
    </source>
</evidence>
<feature type="transmembrane region" description="Helical" evidence="2">
    <location>
        <begin position="112"/>
        <end position="143"/>
    </location>
</feature>
<feature type="compositionally biased region" description="Low complexity" evidence="1">
    <location>
        <begin position="61"/>
        <end position="79"/>
    </location>
</feature>
<keyword evidence="2" id="KW-1133">Transmembrane helix</keyword>
<dbReference type="OrthoDB" id="4428214at2"/>
<feature type="compositionally biased region" description="Polar residues" evidence="1">
    <location>
        <begin position="259"/>
        <end position="269"/>
    </location>
</feature>
<feature type="region of interest" description="Disordered" evidence="1">
    <location>
        <begin position="146"/>
        <end position="305"/>
    </location>
</feature>
<sequence>MTKRHESTGSGDSFSEILAADRALDAIGRGELSAAQTDDPILALLADARGQSERSMPPAPDLATLLGDDWTDTTDPITPMQSGYSAYPVSAEENSLTEDPGQNRALRRGVSALAAGSASASAMLIAGGVAAALAVGGLGYAAYTTTQEKLTKDTPGVNSDDGDSSRASSSRNSRTTSTDGSTTRSTSEPNVAPADPTKASTAAPSERDAAPTESKAVETTVTGQDALPTMPSESTAATESVAPSEQPGDGSEPIDAPKSTDTTDGTSAARSGATDASGRSPKPTSTTAPKRPAPGINGDVPEAADAQGLLGPLTQAAEAARLRNQAD</sequence>
<protein>
    <submittedName>
        <fullName evidence="3">Uncharacterized protein</fullName>
    </submittedName>
</protein>
<accession>A0A418Q9Z0</accession>
<proteinExistence type="predicted"/>
<gene>
    <name evidence="3" type="ORF">D3M95_01095</name>
</gene>
<feature type="region of interest" description="Disordered" evidence="1">
    <location>
        <begin position="49"/>
        <end position="102"/>
    </location>
</feature>
<dbReference type="Proteomes" id="UP000285278">
    <property type="component" value="Unassembled WGS sequence"/>
</dbReference>
<reference evidence="3 4" key="1">
    <citation type="submission" date="2018-09" db="EMBL/GenBank/DDBJ databases">
        <title>Optimization and identification of Corynebacterium falsenii FN1-14 from fish paste.</title>
        <authorList>
            <person name="Daroonpunt R."/>
            <person name="Tanasupawat S."/>
        </authorList>
    </citation>
    <scope>NUCLEOTIDE SEQUENCE [LARGE SCALE GENOMIC DNA]</scope>
    <source>
        <strain evidence="3 4">FN1-14</strain>
    </source>
</reference>
<evidence type="ECO:0000313" key="3">
    <source>
        <dbReference type="EMBL" id="RIX36831.1"/>
    </source>
</evidence>
<keyword evidence="2" id="KW-0812">Transmembrane</keyword>
<dbReference type="AlphaFoldDB" id="A0A418Q9Z0"/>